<dbReference type="SMART" id="SM00387">
    <property type="entry name" value="HATPase_c"/>
    <property type="match status" value="1"/>
</dbReference>
<keyword evidence="3" id="KW-0597">Phosphoprotein</keyword>
<dbReference type="PROSITE" id="PS50112">
    <property type="entry name" value="PAS"/>
    <property type="match status" value="1"/>
</dbReference>
<dbReference type="SUPFAM" id="SSF55785">
    <property type="entry name" value="PYP-like sensor domain (PAS domain)"/>
    <property type="match status" value="3"/>
</dbReference>
<keyword evidence="9" id="KW-0175">Coiled coil</keyword>
<keyword evidence="10" id="KW-1133">Transmembrane helix</keyword>
<keyword evidence="10" id="KW-0812">Transmembrane</keyword>
<feature type="domain" description="Histidine kinase" evidence="11">
    <location>
        <begin position="532"/>
        <end position="769"/>
    </location>
</feature>
<dbReference type="Pfam" id="PF00989">
    <property type="entry name" value="PAS"/>
    <property type="match status" value="1"/>
</dbReference>
<dbReference type="SMART" id="SM00091">
    <property type="entry name" value="PAS"/>
    <property type="match status" value="3"/>
</dbReference>
<dbReference type="SUPFAM" id="SSF55874">
    <property type="entry name" value="ATPase domain of HSP90 chaperone/DNA topoisomerase II/histidine kinase"/>
    <property type="match status" value="1"/>
</dbReference>
<evidence type="ECO:0000259" key="11">
    <source>
        <dbReference type="PROSITE" id="PS50109"/>
    </source>
</evidence>
<dbReference type="PRINTS" id="PR00344">
    <property type="entry name" value="BCTRLSENSOR"/>
</dbReference>
<sequence length="784" mass="87138">MTFKSPINSTSGSSERESAALPSRGGLLTLLLLTTFVALFIDEVLHWFFPQRSLSLILLVNLGILIGVLGPLGYVYLFRPYQRLVSGQRRTEDALRSSEAFTRATLDSLPDHIAIVNAQGEILAVNQGWRRFAEKNGPVRGNVNEGANYFVVCRTAEGEDAATANAFALGIQAVLNGERKDFALEYPCHSPDRQRWFIGRVSYLEGFGESLVVVSHRDITARRLAEESLRVSETLYRTIFETSGNALLTITAEGLILRVNPQFESMTGYRRDEVEGIMNWRTFIASADLPTMERYNDELWARSDATPVNAEIRLFNRQGRARYALMAASRLIGTPHSIVFLTDFTLRRAMNEALLENQTKLFRQHQELHRLFRQVEDIKKEWEQTLDCLEDVVVLTDDAGRIRRCNSALRRLVGADYDHLRDLPLADLLGDLTVLAGDVGGSGVELYDPGGARYFLARTYSFAAGDQAPAGAVVTVQDITRIRRITADLARANQELEAKRRELQHAYDELRAGQQRILQQEKMASIGQLAAGVAHEINNPIGYVSSNLGTLDKYLRRLSEFLNLQARDASTGEELAAARRKLKIDAILDDLPDLLAESLEGTQRVKKIVQDLKNFSRLDSGEPVVADLVQVLESTVNIVWNEIKYKAELVRDFEALPPLVCHPQQLGQVFMNLLINAAHAIEKQGTIWVRTRHQDNWLSIAVSDDGCGIAPEHLAKLFDPFFTTKEVGQGTGLGLSIAYEIVKKHGGEILVESAPGQGATFTVRLPLEPPGAGLAPAARAREVS</sequence>
<evidence type="ECO:0000256" key="4">
    <source>
        <dbReference type="ARBA" id="ARBA00022679"/>
    </source>
</evidence>
<dbReference type="CDD" id="cd00130">
    <property type="entry name" value="PAS"/>
    <property type="match status" value="1"/>
</dbReference>
<dbReference type="InterPro" id="IPR035965">
    <property type="entry name" value="PAS-like_dom_sf"/>
</dbReference>
<dbReference type="CDD" id="cd00082">
    <property type="entry name" value="HisKA"/>
    <property type="match status" value="1"/>
</dbReference>
<evidence type="ECO:0000256" key="10">
    <source>
        <dbReference type="SAM" id="Phobius"/>
    </source>
</evidence>
<dbReference type="InterPro" id="IPR036890">
    <property type="entry name" value="HATPase_C_sf"/>
</dbReference>
<organism evidence="13 14">
    <name type="scientific">Geoalkalibacter halelectricus</name>
    <dbReference type="NCBI Taxonomy" id="2847045"/>
    <lineage>
        <taxon>Bacteria</taxon>
        <taxon>Pseudomonadati</taxon>
        <taxon>Thermodesulfobacteriota</taxon>
        <taxon>Desulfuromonadia</taxon>
        <taxon>Desulfuromonadales</taxon>
        <taxon>Geoalkalibacteraceae</taxon>
        <taxon>Geoalkalibacter</taxon>
    </lineage>
</organism>
<dbReference type="Gene3D" id="1.10.287.130">
    <property type="match status" value="1"/>
</dbReference>
<feature type="domain" description="PAS" evidence="12">
    <location>
        <begin position="232"/>
        <end position="276"/>
    </location>
</feature>
<feature type="transmembrane region" description="Helical" evidence="10">
    <location>
        <begin position="56"/>
        <end position="77"/>
    </location>
</feature>
<evidence type="ECO:0000256" key="1">
    <source>
        <dbReference type="ARBA" id="ARBA00000085"/>
    </source>
</evidence>
<evidence type="ECO:0000256" key="2">
    <source>
        <dbReference type="ARBA" id="ARBA00012438"/>
    </source>
</evidence>
<evidence type="ECO:0000256" key="8">
    <source>
        <dbReference type="ARBA" id="ARBA00023012"/>
    </source>
</evidence>
<keyword evidence="4" id="KW-0808">Transferase</keyword>
<dbReference type="NCBIfam" id="TIGR00229">
    <property type="entry name" value="sensory_box"/>
    <property type="match status" value="1"/>
</dbReference>
<dbReference type="SMART" id="SM00388">
    <property type="entry name" value="HisKA"/>
    <property type="match status" value="1"/>
</dbReference>
<dbReference type="InterPro" id="IPR004358">
    <property type="entry name" value="Sig_transdc_His_kin-like_C"/>
</dbReference>
<dbReference type="PANTHER" id="PTHR43065:SF50">
    <property type="entry name" value="HISTIDINE KINASE"/>
    <property type="match status" value="1"/>
</dbReference>
<keyword evidence="6" id="KW-0418">Kinase</keyword>
<dbReference type="RefSeq" id="WP_260749185.1">
    <property type="nucleotide sequence ID" value="NZ_CP092109.1"/>
</dbReference>
<accession>A0ABY5ZQN6</accession>
<proteinExistence type="predicted"/>
<name>A0ABY5ZQN6_9BACT</name>
<evidence type="ECO:0000256" key="5">
    <source>
        <dbReference type="ARBA" id="ARBA00022741"/>
    </source>
</evidence>
<keyword evidence="14" id="KW-1185">Reference proteome</keyword>
<dbReference type="Gene3D" id="3.30.565.10">
    <property type="entry name" value="Histidine kinase-like ATPase, C-terminal domain"/>
    <property type="match status" value="1"/>
</dbReference>
<evidence type="ECO:0000313" key="13">
    <source>
        <dbReference type="EMBL" id="UWZ80819.1"/>
    </source>
</evidence>
<dbReference type="InterPro" id="IPR013767">
    <property type="entry name" value="PAS_fold"/>
</dbReference>
<protein>
    <recommendedName>
        <fullName evidence="2">histidine kinase</fullName>
        <ecNumber evidence="2">2.7.13.3</ecNumber>
    </recommendedName>
</protein>
<dbReference type="SUPFAM" id="SSF47384">
    <property type="entry name" value="Homodimeric domain of signal transducing histidine kinase"/>
    <property type="match status" value="1"/>
</dbReference>
<dbReference type="InterPro" id="IPR000014">
    <property type="entry name" value="PAS"/>
</dbReference>
<evidence type="ECO:0000256" key="3">
    <source>
        <dbReference type="ARBA" id="ARBA00022553"/>
    </source>
</evidence>
<evidence type="ECO:0000259" key="12">
    <source>
        <dbReference type="PROSITE" id="PS50112"/>
    </source>
</evidence>
<dbReference type="PANTHER" id="PTHR43065">
    <property type="entry name" value="SENSOR HISTIDINE KINASE"/>
    <property type="match status" value="1"/>
</dbReference>
<dbReference type="Pfam" id="PF13188">
    <property type="entry name" value="PAS_8"/>
    <property type="match status" value="1"/>
</dbReference>
<dbReference type="InterPro" id="IPR003661">
    <property type="entry name" value="HisK_dim/P_dom"/>
</dbReference>
<dbReference type="Proteomes" id="UP001060414">
    <property type="component" value="Chromosome"/>
</dbReference>
<dbReference type="Pfam" id="PF02518">
    <property type="entry name" value="HATPase_c"/>
    <property type="match status" value="1"/>
</dbReference>
<feature type="coiled-coil region" evidence="9">
    <location>
        <begin position="482"/>
        <end position="516"/>
    </location>
</feature>
<keyword evidence="8" id="KW-0902">Two-component regulatory system</keyword>
<dbReference type="PROSITE" id="PS50109">
    <property type="entry name" value="HIS_KIN"/>
    <property type="match status" value="1"/>
</dbReference>
<keyword evidence="5" id="KW-0547">Nucleotide-binding</keyword>
<reference evidence="13" key="1">
    <citation type="journal article" date="2022" name="Environ. Microbiol.">
        <title>Geoalkalibacter halelectricus SAP #1 sp. nov. possessing extracellular electron transfer and mineral#reducing capabilities from a haloalkaline environment.</title>
        <authorList>
            <person name="Yadav S."/>
            <person name="Singh R."/>
            <person name="Sundharam S.S."/>
            <person name="Chaudhary S."/>
            <person name="Krishnamurthi S."/>
            <person name="Patil S.A."/>
        </authorList>
    </citation>
    <scope>NUCLEOTIDE SEQUENCE</scope>
    <source>
        <strain evidence="13">SAP-1</strain>
    </source>
</reference>
<gene>
    <name evidence="13" type="ORF">L9S41_05300</name>
</gene>
<evidence type="ECO:0000256" key="9">
    <source>
        <dbReference type="SAM" id="Coils"/>
    </source>
</evidence>
<dbReference type="EMBL" id="CP092109">
    <property type="protein sequence ID" value="UWZ80819.1"/>
    <property type="molecule type" value="Genomic_DNA"/>
</dbReference>
<dbReference type="InterPro" id="IPR003594">
    <property type="entry name" value="HATPase_dom"/>
</dbReference>
<dbReference type="InterPro" id="IPR005467">
    <property type="entry name" value="His_kinase_dom"/>
</dbReference>
<keyword evidence="7" id="KW-0067">ATP-binding</keyword>
<evidence type="ECO:0000313" key="14">
    <source>
        <dbReference type="Proteomes" id="UP001060414"/>
    </source>
</evidence>
<comment type="catalytic activity">
    <reaction evidence="1">
        <text>ATP + protein L-histidine = ADP + protein N-phospho-L-histidine.</text>
        <dbReference type="EC" id="2.7.13.3"/>
    </reaction>
</comment>
<dbReference type="EC" id="2.7.13.3" evidence="2"/>
<evidence type="ECO:0000256" key="6">
    <source>
        <dbReference type="ARBA" id="ARBA00022777"/>
    </source>
</evidence>
<keyword evidence="10" id="KW-0472">Membrane</keyword>
<dbReference type="InterPro" id="IPR036097">
    <property type="entry name" value="HisK_dim/P_sf"/>
</dbReference>
<evidence type="ECO:0000256" key="7">
    <source>
        <dbReference type="ARBA" id="ARBA00022840"/>
    </source>
</evidence>
<feature type="transmembrane region" description="Helical" evidence="10">
    <location>
        <begin position="27"/>
        <end position="49"/>
    </location>
</feature>
<dbReference type="Gene3D" id="3.30.450.20">
    <property type="entry name" value="PAS domain"/>
    <property type="match status" value="3"/>
</dbReference>